<evidence type="ECO:0000256" key="2">
    <source>
        <dbReference type="ARBA" id="ARBA00022670"/>
    </source>
</evidence>
<sequence>MTISAEIEQLKSRLERQANGIVVQDPNDAHYPSKTERNYRECNFTQPLDHFDGSTNVTFQQRYFLATQWYESGAALRNRTEDGREIVPVILYDGGETTLEERTNVLDNGIVSILAKATGGIGVLLEHRYYGTSIPNRTELGPGEDWGVDELRWLDTRQSLEDSANFVRKIHFEGVPKDAELRVIYYGGSYAGARAAFVRELYPDQIWGAIASSAVVAATVQLPEYYYAIARGSSASCSQALQRAIAAVDRVIAPEPEWGSRQRYVNYTQAHALTALFGLSNVPTLNDFANLLTMPLGSFQALSWLQDGRSTAWSEFCGTLTNSTLIQSVRSKHAEELDVLGRLPDSVLGYAAYAQEHLSRHCRKGLCSTQDIEHFRNDHGKLSTNKAWQFQICNEYGYYQVAPPISNVTGSPPKPSGPKVVSSRIDEHWMSVTCRHGFTPGQHWTIPARPNVTAVNRIGNMGLHTARLAIIDGQYDPWRPMTQHSDEYAYGGLRDDTMERPFKLIPHCWHHCDSDGLADMAQEPQRIQDIHRSQIAFVRHWLRV</sequence>
<evidence type="ECO:0000256" key="6">
    <source>
        <dbReference type="ARBA" id="ARBA00047591"/>
    </source>
</evidence>
<comment type="catalytic activity">
    <reaction evidence="7">
        <text>a monoacylglycerol + H2O = glycerol + a fatty acid + H(+)</text>
        <dbReference type="Rhea" id="RHEA:15245"/>
        <dbReference type="ChEBI" id="CHEBI:15377"/>
        <dbReference type="ChEBI" id="CHEBI:15378"/>
        <dbReference type="ChEBI" id="CHEBI:17408"/>
        <dbReference type="ChEBI" id="CHEBI:17754"/>
        <dbReference type="ChEBI" id="CHEBI:28868"/>
    </reaction>
</comment>
<dbReference type="Proteomes" id="UP001214603">
    <property type="component" value="Chromosome 1"/>
</dbReference>
<dbReference type="SUPFAM" id="SSF53474">
    <property type="entry name" value="alpha/beta-Hydrolases"/>
    <property type="match status" value="1"/>
</dbReference>
<name>A0AAF0DX98_9BASI</name>
<keyword evidence="3" id="KW-0732">Signal</keyword>
<evidence type="ECO:0000313" key="9">
    <source>
        <dbReference type="Proteomes" id="UP001214603"/>
    </source>
</evidence>
<proteinExistence type="inferred from homology"/>
<keyword evidence="5" id="KW-0325">Glycoprotein</keyword>
<accession>A0AAF0DX98</accession>
<comment type="catalytic activity">
    <reaction evidence="6">
        <text>a diacylglycerol + H2O = a monoacylglycerol + a fatty acid + H(+)</text>
        <dbReference type="Rhea" id="RHEA:32731"/>
        <dbReference type="ChEBI" id="CHEBI:15377"/>
        <dbReference type="ChEBI" id="CHEBI:15378"/>
        <dbReference type="ChEBI" id="CHEBI:17408"/>
        <dbReference type="ChEBI" id="CHEBI:18035"/>
        <dbReference type="ChEBI" id="CHEBI:28868"/>
    </reaction>
</comment>
<dbReference type="EMBL" id="CP119934">
    <property type="protein sequence ID" value="WFD01614.1"/>
    <property type="molecule type" value="Genomic_DNA"/>
</dbReference>
<evidence type="ECO:0000256" key="4">
    <source>
        <dbReference type="ARBA" id="ARBA00022801"/>
    </source>
</evidence>
<dbReference type="PANTHER" id="PTHR11010:SF117">
    <property type="entry name" value="SERINE PROTEASE 16"/>
    <property type="match status" value="1"/>
</dbReference>
<dbReference type="GO" id="GO:0006508">
    <property type="term" value="P:proteolysis"/>
    <property type="evidence" value="ECO:0007669"/>
    <property type="project" value="UniProtKB-KW"/>
</dbReference>
<gene>
    <name evidence="8" type="ORF">MOBT1_000290</name>
</gene>
<dbReference type="PANTHER" id="PTHR11010">
    <property type="entry name" value="PROTEASE S28 PRO-X CARBOXYPEPTIDASE-RELATED"/>
    <property type="match status" value="1"/>
</dbReference>
<comment type="similarity">
    <text evidence="1">Belongs to the peptidase S28 family.</text>
</comment>
<dbReference type="GO" id="GO:0070008">
    <property type="term" value="F:serine-type exopeptidase activity"/>
    <property type="evidence" value="ECO:0007669"/>
    <property type="project" value="InterPro"/>
</dbReference>
<dbReference type="AlphaFoldDB" id="A0AAF0DX98"/>
<dbReference type="Gene3D" id="3.40.50.1820">
    <property type="entry name" value="alpha/beta hydrolase"/>
    <property type="match status" value="2"/>
</dbReference>
<dbReference type="GO" id="GO:0008239">
    <property type="term" value="F:dipeptidyl-peptidase activity"/>
    <property type="evidence" value="ECO:0007669"/>
    <property type="project" value="TreeGrafter"/>
</dbReference>
<organism evidence="8 9">
    <name type="scientific">Malassezia obtusa</name>
    <dbReference type="NCBI Taxonomy" id="76774"/>
    <lineage>
        <taxon>Eukaryota</taxon>
        <taxon>Fungi</taxon>
        <taxon>Dikarya</taxon>
        <taxon>Basidiomycota</taxon>
        <taxon>Ustilaginomycotina</taxon>
        <taxon>Malasseziomycetes</taxon>
        <taxon>Malasseziales</taxon>
        <taxon>Malasseziaceae</taxon>
        <taxon>Malassezia</taxon>
    </lineage>
</organism>
<keyword evidence="4" id="KW-0378">Hydrolase</keyword>
<dbReference type="InterPro" id="IPR008758">
    <property type="entry name" value="Peptidase_S28"/>
</dbReference>
<keyword evidence="9" id="KW-1185">Reference proteome</keyword>
<evidence type="ECO:0000256" key="3">
    <source>
        <dbReference type="ARBA" id="ARBA00022729"/>
    </source>
</evidence>
<dbReference type="InterPro" id="IPR029058">
    <property type="entry name" value="AB_hydrolase_fold"/>
</dbReference>
<evidence type="ECO:0000256" key="1">
    <source>
        <dbReference type="ARBA" id="ARBA00011079"/>
    </source>
</evidence>
<evidence type="ECO:0000256" key="5">
    <source>
        <dbReference type="ARBA" id="ARBA00023180"/>
    </source>
</evidence>
<reference evidence="8" key="1">
    <citation type="submission" date="2023-03" db="EMBL/GenBank/DDBJ databases">
        <title>Mating type loci evolution in Malassezia.</title>
        <authorList>
            <person name="Coelho M.A."/>
        </authorList>
    </citation>
    <scope>NUCLEOTIDE SEQUENCE</scope>
    <source>
        <strain evidence="8">CBS 7876</strain>
    </source>
</reference>
<evidence type="ECO:0000256" key="7">
    <source>
        <dbReference type="ARBA" id="ARBA00048461"/>
    </source>
</evidence>
<dbReference type="Pfam" id="PF05577">
    <property type="entry name" value="Peptidase_S28"/>
    <property type="match status" value="1"/>
</dbReference>
<evidence type="ECO:0008006" key="10">
    <source>
        <dbReference type="Google" id="ProtNLM"/>
    </source>
</evidence>
<evidence type="ECO:0000313" key="8">
    <source>
        <dbReference type="EMBL" id="WFD01614.1"/>
    </source>
</evidence>
<protein>
    <recommendedName>
        <fullName evidence="10">Serine carboxypeptidase S28</fullName>
    </recommendedName>
</protein>
<keyword evidence="2" id="KW-0645">Protease</keyword>